<dbReference type="EMBL" id="NTMR01000050">
    <property type="protein sequence ID" value="PBK02403.1"/>
    <property type="molecule type" value="Genomic_DNA"/>
</dbReference>
<comment type="caution">
    <text evidence="2">The sequence shown here is derived from an EMBL/GenBank/DDBJ whole genome shotgun (WGS) entry which is preliminary data.</text>
</comment>
<accession>A0A2A3MC77</accession>
<dbReference type="AlphaFoldDB" id="A0A2A3MC77"/>
<reference evidence="2 3" key="1">
    <citation type="submission" date="2017-09" db="EMBL/GenBank/DDBJ databases">
        <title>Pseudomonas abyssi sp. nov. isolated from Abyssopelagic Water.</title>
        <authorList>
            <person name="Wei Y."/>
        </authorList>
    </citation>
    <scope>NUCLEOTIDE SEQUENCE [LARGE SCALE GENOMIC DNA]</scope>
    <source>
        <strain evidence="2 3">MT5</strain>
    </source>
</reference>
<dbReference type="Pfam" id="PF02371">
    <property type="entry name" value="Transposase_20"/>
    <property type="match status" value="1"/>
</dbReference>
<dbReference type="GO" id="GO:0004803">
    <property type="term" value="F:transposase activity"/>
    <property type="evidence" value="ECO:0007669"/>
    <property type="project" value="InterPro"/>
</dbReference>
<dbReference type="InterPro" id="IPR047650">
    <property type="entry name" value="Transpos_IS110"/>
</dbReference>
<name>A0A2A3MC77_9PSED</name>
<keyword evidence="3" id="KW-1185">Reference proteome</keyword>
<dbReference type="RefSeq" id="WP_133065934.1">
    <property type="nucleotide sequence ID" value="NZ_NTMR01000050.1"/>
</dbReference>
<dbReference type="GO" id="GO:0006313">
    <property type="term" value="P:DNA transposition"/>
    <property type="evidence" value="ECO:0007669"/>
    <property type="project" value="InterPro"/>
</dbReference>
<sequence>ERNRLDVSAESAQASIRIHLKHLEGQVALISTAINDHIDNDPDLREQKRLMKTIDGVSDGTAATLLAELGSPLRFDSARQLAAFCGLNPRLQESGIYRGKSTISRTGSGRLRAALYMPALSAMTYNPVIKAMKVRLA</sequence>
<feature type="domain" description="Transposase IS116/IS110/IS902 C-terminal" evidence="1">
    <location>
        <begin position="49"/>
        <end position="131"/>
    </location>
</feature>
<evidence type="ECO:0000313" key="3">
    <source>
        <dbReference type="Proteomes" id="UP000242313"/>
    </source>
</evidence>
<dbReference type="InterPro" id="IPR003346">
    <property type="entry name" value="Transposase_20"/>
</dbReference>
<dbReference type="PANTHER" id="PTHR33055:SF3">
    <property type="entry name" value="PUTATIVE TRANSPOSASE FOR IS117-RELATED"/>
    <property type="match status" value="1"/>
</dbReference>
<organism evidence="2 3">
    <name type="scientific">Pseudomonas abyssi</name>
    <dbReference type="NCBI Taxonomy" id="170540"/>
    <lineage>
        <taxon>Bacteria</taxon>
        <taxon>Pseudomonadati</taxon>
        <taxon>Pseudomonadota</taxon>
        <taxon>Gammaproteobacteria</taxon>
        <taxon>Pseudomonadales</taxon>
        <taxon>Pseudomonadaceae</taxon>
        <taxon>Pseudomonas</taxon>
    </lineage>
</organism>
<dbReference type="Proteomes" id="UP000242313">
    <property type="component" value="Unassembled WGS sequence"/>
</dbReference>
<feature type="non-terminal residue" evidence="2">
    <location>
        <position position="137"/>
    </location>
</feature>
<evidence type="ECO:0000313" key="2">
    <source>
        <dbReference type="EMBL" id="PBK02403.1"/>
    </source>
</evidence>
<protein>
    <submittedName>
        <fullName evidence="2">IS110 family transposase</fullName>
    </submittedName>
</protein>
<dbReference type="PANTHER" id="PTHR33055">
    <property type="entry name" value="TRANSPOSASE FOR INSERTION SEQUENCE ELEMENT IS1111A"/>
    <property type="match status" value="1"/>
</dbReference>
<dbReference type="GO" id="GO:0003677">
    <property type="term" value="F:DNA binding"/>
    <property type="evidence" value="ECO:0007669"/>
    <property type="project" value="InterPro"/>
</dbReference>
<feature type="non-terminal residue" evidence="2">
    <location>
        <position position="1"/>
    </location>
</feature>
<evidence type="ECO:0000259" key="1">
    <source>
        <dbReference type="Pfam" id="PF02371"/>
    </source>
</evidence>
<gene>
    <name evidence="2" type="ORF">CNQ84_20065</name>
</gene>
<proteinExistence type="predicted"/>